<name>A0A8R7QIE1_TRIUA</name>
<evidence type="ECO:0000256" key="1">
    <source>
        <dbReference type="SAM" id="MobiDB-lite"/>
    </source>
</evidence>
<dbReference type="Gramene" id="TuG1812G0500003926.01.T01">
    <property type="protein sequence ID" value="TuG1812G0500003926.01.T01.cds281069"/>
    <property type="gene ID" value="TuG1812G0500003926.01"/>
</dbReference>
<proteinExistence type="predicted"/>
<organism evidence="3 4">
    <name type="scientific">Triticum urartu</name>
    <name type="common">Red wild einkorn</name>
    <name type="synonym">Crithodium urartu</name>
    <dbReference type="NCBI Taxonomy" id="4572"/>
    <lineage>
        <taxon>Eukaryota</taxon>
        <taxon>Viridiplantae</taxon>
        <taxon>Streptophyta</taxon>
        <taxon>Embryophyta</taxon>
        <taxon>Tracheophyta</taxon>
        <taxon>Spermatophyta</taxon>
        <taxon>Magnoliopsida</taxon>
        <taxon>Liliopsida</taxon>
        <taxon>Poales</taxon>
        <taxon>Poaceae</taxon>
        <taxon>BOP clade</taxon>
        <taxon>Pooideae</taxon>
        <taxon>Triticodae</taxon>
        <taxon>Triticeae</taxon>
        <taxon>Triticinae</taxon>
        <taxon>Triticum</taxon>
    </lineage>
</organism>
<evidence type="ECO:0000259" key="2">
    <source>
        <dbReference type="Pfam" id="PF03732"/>
    </source>
</evidence>
<reference evidence="3" key="2">
    <citation type="submission" date="2018-03" db="EMBL/GenBank/DDBJ databases">
        <title>The Triticum urartu genome reveals the dynamic nature of wheat genome evolution.</title>
        <authorList>
            <person name="Ling H."/>
            <person name="Ma B."/>
            <person name="Shi X."/>
            <person name="Liu H."/>
            <person name="Dong L."/>
            <person name="Sun H."/>
            <person name="Cao Y."/>
            <person name="Gao Q."/>
            <person name="Zheng S."/>
            <person name="Li Y."/>
            <person name="Yu Y."/>
            <person name="Du H."/>
            <person name="Qi M."/>
            <person name="Li Y."/>
            <person name="Yu H."/>
            <person name="Cui Y."/>
            <person name="Wang N."/>
            <person name="Chen C."/>
            <person name="Wu H."/>
            <person name="Zhao Y."/>
            <person name="Zhang J."/>
            <person name="Li Y."/>
            <person name="Zhou W."/>
            <person name="Zhang B."/>
            <person name="Hu W."/>
            <person name="Eijk M."/>
            <person name="Tang J."/>
            <person name="Witsenboer H."/>
            <person name="Zhao S."/>
            <person name="Li Z."/>
            <person name="Zhang A."/>
            <person name="Wang D."/>
            <person name="Liang C."/>
        </authorList>
    </citation>
    <scope>NUCLEOTIDE SEQUENCE [LARGE SCALE GENOMIC DNA]</scope>
    <source>
        <strain evidence="3">cv. G1812</strain>
    </source>
</reference>
<feature type="compositionally biased region" description="Polar residues" evidence="1">
    <location>
        <begin position="172"/>
        <end position="182"/>
    </location>
</feature>
<evidence type="ECO:0000313" key="3">
    <source>
        <dbReference type="EnsemblPlants" id="TuG1812G0500003926.01.T01.cds281069"/>
    </source>
</evidence>
<dbReference type="EnsemblPlants" id="TuG1812G0500003926.01.T01">
    <property type="protein sequence ID" value="TuG1812G0500003926.01.T01.cds281069"/>
    <property type="gene ID" value="TuG1812G0500003926.01"/>
</dbReference>
<feature type="region of interest" description="Disordered" evidence="1">
    <location>
        <begin position="172"/>
        <end position="193"/>
    </location>
</feature>
<accession>A0A8R7QIE1</accession>
<dbReference type="AlphaFoldDB" id="A0A8R7QIE1"/>
<protein>
    <recommendedName>
        <fullName evidence="2">Retrotransposon gag domain-containing protein</fullName>
    </recommendedName>
</protein>
<reference evidence="3" key="3">
    <citation type="submission" date="2022-06" db="UniProtKB">
        <authorList>
            <consortium name="EnsemblPlants"/>
        </authorList>
    </citation>
    <scope>IDENTIFICATION</scope>
</reference>
<evidence type="ECO:0000313" key="4">
    <source>
        <dbReference type="Proteomes" id="UP000015106"/>
    </source>
</evidence>
<dbReference type="Proteomes" id="UP000015106">
    <property type="component" value="Chromosome 5"/>
</dbReference>
<reference evidence="4" key="1">
    <citation type="journal article" date="2013" name="Nature">
        <title>Draft genome of the wheat A-genome progenitor Triticum urartu.</title>
        <authorList>
            <person name="Ling H.Q."/>
            <person name="Zhao S."/>
            <person name="Liu D."/>
            <person name="Wang J."/>
            <person name="Sun H."/>
            <person name="Zhang C."/>
            <person name="Fan H."/>
            <person name="Li D."/>
            <person name="Dong L."/>
            <person name="Tao Y."/>
            <person name="Gao C."/>
            <person name="Wu H."/>
            <person name="Li Y."/>
            <person name="Cui Y."/>
            <person name="Guo X."/>
            <person name="Zheng S."/>
            <person name="Wang B."/>
            <person name="Yu K."/>
            <person name="Liang Q."/>
            <person name="Yang W."/>
            <person name="Lou X."/>
            <person name="Chen J."/>
            <person name="Feng M."/>
            <person name="Jian J."/>
            <person name="Zhang X."/>
            <person name="Luo G."/>
            <person name="Jiang Y."/>
            <person name="Liu J."/>
            <person name="Wang Z."/>
            <person name="Sha Y."/>
            <person name="Zhang B."/>
            <person name="Wu H."/>
            <person name="Tang D."/>
            <person name="Shen Q."/>
            <person name="Xue P."/>
            <person name="Zou S."/>
            <person name="Wang X."/>
            <person name="Liu X."/>
            <person name="Wang F."/>
            <person name="Yang Y."/>
            <person name="An X."/>
            <person name="Dong Z."/>
            <person name="Zhang K."/>
            <person name="Zhang X."/>
            <person name="Luo M.C."/>
            <person name="Dvorak J."/>
            <person name="Tong Y."/>
            <person name="Wang J."/>
            <person name="Yang H."/>
            <person name="Li Z."/>
            <person name="Wang D."/>
            <person name="Zhang A."/>
            <person name="Wang J."/>
        </authorList>
    </citation>
    <scope>NUCLEOTIDE SEQUENCE</scope>
    <source>
        <strain evidence="4">cv. G1812</strain>
    </source>
</reference>
<dbReference type="InterPro" id="IPR005162">
    <property type="entry name" value="Retrotrans_gag_dom"/>
</dbReference>
<keyword evidence="4" id="KW-1185">Reference proteome</keyword>
<dbReference type="Pfam" id="PF03732">
    <property type="entry name" value="Retrotrans_gag"/>
    <property type="match status" value="1"/>
</dbReference>
<feature type="domain" description="Retrotransposon gag" evidence="2">
    <location>
        <begin position="41"/>
        <end position="133"/>
    </location>
</feature>
<sequence>RSGNSRVDCPEFDGENPTGWKIRCEACFRIGGVDPSVWIDTAVVNFTGAAALWLEWSQAHVRSHNWDQFVAVVLENFGRTEFQQLLRKFSKLKQSGSVLEYAEQFNVAMHCLLAHHSSWDPLFFTTHFIDGLHSEIKVAVMLHRPKDLDTAVALAELQEEAVEMVRQEQESQVTARGLTSTARAGRFSARPPL</sequence>